<dbReference type="FunFam" id="1.10.1040.10:FF:000017">
    <property type="entry name" value="2-dehydropantoate 2-reductase"/>
    <property type="match status" value="1"/>
</dbReference>
<comment type="catalytic activity">
    <reaction evidence="4">
        <text>(R)-pantoate + NADP(+) = 2-dehydropantoate + NADPH + H(+)</text>
        <dbReference type="Rhea" id="RHEA:16233"/>
        <dbReference type="ChEBI" id="CHEBI:11561"/>
        <dbReference type="ChEBI" id="CHEBI:15378"/>
        <dbReference type="ChEBI" id="CHEBI:15980"/>
        <dbReference type="ChEBI" id="CHEBI:57783"/>
        <dbReference type="ChEBI" id="CHEBI:58349"/>
        <dbReference type="EC" id="1.1.1.169"/>
    </reaction>
</comment>
<comment type="caution">
    <text evidence="7">The sequence shown here is derived from an EMBL/GenBank/DDBJ whole genome shotgun (WGS) entry which is preliminary data.</text>
</comment>
<dbReference type="GO" id="GO:0015940">
    <property type="term" value="P:pantothenate biosynthetic process"/>
    <property type="evidence" value="ECO:0007669"/>
    <property type="project" value="InterPro"/>
</dbReference>
<dbReference type="NCBIfam" id="TIGR00745">
    <property type="entry name" value="apbA_panE"/>
    <property type="match status" value="1"/>
</dbReference>
<evidence type="ECO:0000313" key="7">
    <source>
        <dbReference type="EMBL" id="RDW76116.1"/>
    </source>
</evidence>
<evidence type="ECO:0000256" key="4">
    <source>
        <dbReference type="RuleBase" id="RU362068"/>
    </source>
</evidence>
<dbReference type="OrthoDB" id="3609at2759"/>
<organism evidence="7 8">
    <name type="scientific">Coleophoma crateriformis</name>
    <dbReference type="NCBI Taxonomy" id="565419"/>
    <lineage>
        <taxon>Eukaryota</taxon>
        <taxon>Fungi</taxon>
        <taxon>Dikarya</taxon>
        <taxon>Ascomycota</taxon>
        <taxon>Pezizomycotina</taxon>
        <taxon>Leotiomycetes</taxon>
        <taxon>Helotiales</taxon>
        <taxon>Dermateaceae</taxon>
        <taxon>Coleophoma</taxon>
    </lineage>
</organism>
<evidence type="ECO:0000313" key="8">
    <source>
        <dbReference type="Proteomes" id="UP000256328"/>
    </source>
</evidence>
<evidence type="ECO:0000256" key="3">
    <source>
        <dbReference type="ARBA" id="ARBA00023002"/>
    </source>
</evidence>
<dbReference type="SUPFAM" id="SSF48179">
    <property type="entry name" value="6-phosphogluconate dehydrogenase C-terminal domain-like"/>
    <property type="match status" value="1"/>
</dbReference>
<gene>
    <name evidence="7" type="ORF">BP5796_06937</name>
</gene>
<dbReference type="InterPro" id="IPR013328">
    <property type="entry name" value="6PGD_dom2"/>
</dbReference>
<evidence type="ECO:0000259" key="6">
    <source>
        <dbReference type="Pfam" id="PF08546"/>
    </source>
</evidence>
<feature type="domain" description="Ketopantoate reductase N-terminal" evidence="5">
    <location>
        <begin position="9"/>
        <end position="165"/>
    </location>
</feature>
<dbReference type="Pfam" id="PF02558">
    <property type="entry name" value="ApbA"/>
    <property type="match status" value="1"/>
</dbReference>
<accession>A0A3D8RQ96</accession>
<dbReference type="PANTHER" id="PTHR21708">
    <property type="entry name" value="PROBABLE 2-DEHYDROPANTOATE 2-REDUCTASE"/>
    <property type="match status" value="1"/>
</dbReference>
<name>A0A3D8RQ96_9HELO</name>
<dbReference type="EMBL" id="PDLN01000009">
    <property type="protein sequence ID" value="RDW76116.1"/>
    <property type="molecule type" value="Genomic_DNA"/>
</dbReference>
<dbReference type="GO" id="GO:0005737">
    <property type="term" value="C:cytoplasm"/>
    <property type="evidence" value="ECO:0007669"/>
    <property type="project" value="TreeGrafter"/>
</dbReference>
<dbReference type="SUPFAM" id="SSF51735">
    <property type="entry name" value="NAD(P)-binding Rossmann-fold domains"/>
    <property type="match status" value="1"/>
</dbReference>
<evidence type="ECO:0000256" key="2">
    <source>
        <dbReference type="ARBA" id="ARBA00022857"/>
    </source>
</evidence>
<protein>
    <recommendedName>
        <fullName evidence="4">2-dehydropantoate 2-reductase</fullName>
        <ecNumber evidence="4">1.1.1.169</ecNumber>
    </recommendedName>
    <alternativeName>
        <fullName evidence="4">Ketopantoate reductase</fullName>
    </alternativeName>
</protein>
<comment type="function">
    <text evidence="4">Catalyzes the NADPH-dependent reduction of ketopantoate into pantoic acid.</text>
</comment>
<dbReference type="PANTHER" id="PTHR21708:SF30">
    <property type="entry name" value="2-DEHYDROPANTOATE 2-REDUCTASE-RELATED"/>
    <property type="match status" value="1"/>
</dbReference>
<proteinExistence type="inferred from homology"/>
<reference evidence="7 8" key="1">
    <citation type="journal article" date="2018" name="IMA Fungus">
        <title>IMA Genome-F 9: Draft genome sequence of Annulohypoxylon stygium, Aspergillus mulundensis, Berkeleyomyces basicola (syn. Thielaviopsis basicola), Ceratocystis smalleyi, two Cercospora beticola strains, Coleophoma cylindrospora, Fusarium fracticaudum, Phialophora cf. hyalina, and Morchella septimelata.</title>
        <authorList>
            <person name="Wingfield B.D."/>
            <person name="Bills G.F."/>
            <person name="Dong Y."/>
            <person name="Huang W."/>
            <person name="Nel W.J."/>
            <person name="Swalarsk-Parry B.S."/>
            <person name="Vaghefi N."/>
            <person name="Wilken P.M."/>
            <person name="An Z."/>
            <person name="de Beer Z.W."/>
            <person name="De Vos L."/>
            <person name="Chen L."/>
            <person name="Duong T.A."/>
            <person name="Gao Y."/>
            <person name="Hammerbacher A."/>
            <person name="Kikkert J.R."/>
            <person name="Li Y."/>
            <person name="Li H."/>
            <person name="Li K."/>
            <person name="Li Q."/>
            <person name="Liu X."/>
            <person name="Ma X."/>
            <person name="Naidoo K."/>
            <person name="Pethybridge S.J."/>
            <person name="Sun J."/>
            <person name="Steenkamp E.T."/>
            <person name="van der Nest M.A."/>
            <person name="van Wyk S."/>
            <person name="Wingfield M.J."/>
            <person name="Xiong C."/>
            <person name="Yue Q."/>
            <person name="Zhang X."/>
        </authorList>
    </citation>
    <scope>NUCLEOTIDE SEQUENCE [LARGE SCALE GENOMIC DNA]</scope>
    <source>
        <strain evidence="7 8">BP5796</strain>
    </source>
</reference>
<dbReference type="Gene3D" id="3.40.50.720">
    <property type="entry name" value="NAD(P)-binding Rossmann-like Domain"/>
    <property type="match status" value="1"/>
</dbReference>
<dbReference type="Proteomes" id="UP000256328">
    <property type="component" value="Unassembled WGS sequence"/>
</dbReference>
<dbReference type="InterPro" id="IPR013332">
    <property type="entry name" value="KPR_N"/>
</dbReference>
<evidence type="ECO:0000259" key="5">
    <source>
        <dbReference type="Pfam" id="PF02558"/>
    </source>
</evidence>
<keyword evidence="3 4" id="KW-0560">Oxidoreductase</keyword>
<dbReference type="InterPro" id="IPR051402">
    <property type="entry name" value="KPR-Related"/>
</dbReference>
<dbReference type="EC" id="1.1.1.169" evidence="4"/>
<dbReference type="InterPro" id="IPR003710">
    <property type="entry name" value="ApbA"/>
</dbReference>
<dbReference type="AlphaFoldDB" id="A0A3D8RQ96"/>
<dbReference type="GO" id="GO:0008677">
    <property type="term" value="F:2-dehydropantoate 2-reductase activity"/>
    <property type="evidence" value="ECO:0007669"/>
    <property type="project" value="UniProtKB-EC"/>
</dbReference>
<dbReference type="InterPro" id="IPR036291">
    <property type="entry name" value="NAD(P)-bd_dom_sf"/>
</dbReference>
<feature type="domain" description="Ketopantoate reductase C-terminal" evidence="6">
    <location>
        <begin position="211"/>
        <end position="328"/>
    </location>
</feature>
<dbReference type="Pfam" id="PF08546">
    <property type="entry name" value="ApbA_C"/>
    <property type="match status" value="1"/>
</dbReference>
<keyword evidence="2 4" id="KW-0521">NADP</keyword>
<keyword evidence="8" id="KW-1185">Reference proteome</keyword>
<sequence length="344" mass="37811">MGSQDQLNVCLIGSGGVGTIAAVVLEKAGTKVTAVLRSKYAVVSEKGWDIESIDHGNVKGWKPTRVVSTVTDAATEDGKPIKYDFVVVSMKQLPDLYSIVEIIRPVITPSHTAIVLIQNGIDIELPIIEAFPTNPLMSSVSIIGSKTVGDNSIVQIGTDNSTIGPHFHECGGRSREEQLATTKEFIRLYNLGMKDAPKKPVCTLTEDMPVARWHKVLWNGTFNTICAINRMDVGQVCRSDGRDRLLIPMMKEIWNTARAAGVDLPESAIQSQAFRVSDDSTFRPSMLIDVDYGRPMELEVILGSVLKRAEQTSTPAPITKTIYELLKMRKWEMEQAALVEKGNL</sequence>
<dbReference type="InterPro" id="IPR013752">
    <property type="entry name" value="KPA_reductase"/>
</dbReference>
<evidence type="ECO:0000256" key="1">
    <source>
        <dbReference type="ARBA" id="ARBA00007870"/>
    </source>
</evidence>
<dbReference type="InterPro" id="IPR008927">
    <property type="entry name" value="6-PGluconate_DH-like_C_sf"/>
</dbReference>
<dbReference type="Gene3D" id="1.10.1040.10">
    <property type="entry name" value="N-(1-d-carboxylethyl)-l-norvaline Dehydrogenase, domain 2"/>
    <property type="match status" value="1"/>
</dbReference>
<comment type="similarity">
    <text evidence="1 4">Belongs to the ketopantoate reductase family.</text>
</comment>